<reference evidence="11 12" key="1">
    <citation type="submission" date="2020-06" db="EMBL/GenBank/DDBJ databases">
        <authorList>
            <person name="Li R."/>
            <person name="Bekaert M."/>
        </authorList>
    </citation>
    <scope>NUCLEOTIDE SEQUENCE [LARGE SCALE GENOMIC DNA]</scope>
    <source>
        <strain evidence="12">wild</strain>
    </source>
</reference>
<keyword evidence="4 9" id="KW-1133">Transmembrane helix</keyword>
<evidence type="ECO:0000256" key="9">
    <source>
        <dbReference type="SAM" id="Phobius"/>
    </source>
</evidence>
<organism evidence="11 12">
    <name type="scientific">Mytilus coruscus</name>
    <name type="common">Sea mussel</name>
    <dbReference type="NCBI Taxonomy" id="42192"/>
    <lineage>
        <taxon>Eukaryota</taxon>
        <taxon>Metazoa</taxon>
        <taxon>Spiralia</taxon>
        <taxon>Lophotrochozoa</taxon>
        <taxon>Mollusca</taxon>
        <taxon>Bivalvia</taxon>
        <taxon>Autobranchia</taxon>
        <taxon>Pteriomorphia</taxon>
        <taxon>Mytilida</taxon>
        <taxon>Mytiloidea</taxon>
        <taxon>Mytilidae</taxon>
        <taxon>Mytilinae</taxon>
        <taxon>Mytilus</taxon>
    </lineage>
</organism>
<keyword evidence="7" id="KW-0675">Receptor</keyword>
<evidence type="ECO:0000256" key="8">
    <source>
        <dbReference type="ARBA" id="ARBA00023224"/>
    </source>
</evidence>
<evidence type="ECO:0000313" key="12">
    <source>
        <dbReference type="Proteomes" id="UP000507470"/>
    </source>
</evidence>
<evidence type="ECO:0000256" key="1">
    <source>
        <dbReference type="ARBA" id="ARBA00004651"/>
    </source>
</evidence>
<keyword evidence="5" id="KW-0297">G-protein coupled receptor</keyword>
<evidence type="ECO:0000256" key="2">
    <source>
        <dbReference type="ARBA" id="ARBA00022475"/>
    </source>
</evidence>
<feature type="domain" description="G-protein coupled receptors family 1 profile" evidence="10">
    <location>
        <begin position="1"/>
        <end position="295"/>
    </location>
</feature>
<protein>
    <recommendedName>
        <fullName evidence="10">G-protein coupled receptors family 1 profile domain-containing protein</fullName>
    </recommendedName>
</protein>
<dbReference type="SUPFAM" id="SSF81321">
    <property type="entry name" value="Family A G protein-coupled receptor-like"/>
    <property type="match status" value="1"/>
</dbReference>
<keyword evidence="12" id="KW-1185">Reference proteome</keyword>
<name>A0A6J8D6T7_MYTCO</name>
<dbReference type="EMBL" id="CACVKT020006811">
    <property type="protein sequence ID" value="CAC5403676.1"/>
    <property type="molecule type" value="Genomic_DNA"/>
</dbReference>
<feature type="transmembrane region" description="Helical" evidence="9">
    <location>
        <begin position="33"/>
        <end position="56"/>
    </location>
</feature>
<evidence type="ECO:0000259" key="10">
    <source>
        <dbReference type="PROSITE" id="PS50262"/>
    </source>
</evidence>
<keyword evidence="2" id="KW-1003">Cell membrane</keyword>
<keyword evidence="3 9" id="KW-0812">Transmembrane</keyword>
<evidence type="ECO:0000256" key="3">
    <source>
        <dbReference type="ARBA" id="ARBA00022692"/>
    </source>
</evidence>
<dbReference type="Gene3D" id="1.20.1070.10">
    <property type="entry name" value="Rhodopsin 7-helix transmembrane proteins"/>
    <property type="match status" value="1"/>
</dbReference>
<accession>A0A6J8D6T7</accession>
<dbReference type="InterPro" id="IPR000276">
    <property type="entry name" value="GPCR_Rhodpsn"/>
</dbReference>
<evidence type="ECO:0000256" key="5">
    <source>
        <dbReference type="ARBA" id="ARBA00023040"/>
    </source>
</evidence>
<evidence type="ECO:0000256" key="4">
    <source>
        <dbReference type="ARBA" id="ARBA00022989"/>
    </source>
</evidence>
<dbReference type="GO" id="GO:0005886">
    <property type="term" value="C:plasma membrane"/>
    <property type="evidence" value="ECO:0007669"/>
    <property type="project" value="UniProtKB-SubCell"/>
</dbReference>
<evidence type="ECO:0000313" key="11">
    <source>
        <dbReference type="EMBL" id="CAC5403676.1"/>
    </source>
</evidence>
<dbReference type="PANTHER" id="PTHR24248">
    <property type="entry name" value="ADRENERGIC RECEPTOR-RELATED G-PROTEIN COUPLED RECEPTOR"/>
    <property type="match status" value="1"/>
</dbReference>
<evidence type="ECO:0000256" key="6">
    <source>
        <dbReference type="ARBA" id="ARBA00023136"/>
    </source>
</evidence>
<dbReference type="InterPro" id="IPR017452">
    <property type="entry name" value="GPCR_Rhodpsn_7TM"/>
</dbReference>
<dbReference type="Proteomes" id="UP000507470">
    <property type="component" value="Unassembled WGS sequence"/>
</dbReference>
<dbReference type="AlphaFoldDB" id="A0A6J8D6T7"/>
<gene>
    <name evidence="11" type="ORF">MCOR_37551</name>
</gene>
<comment type="subcellular location">
    <subcellularLocation>
        <location evidence="1">Cell membrane</location>
        <topology evidence="1">Multi-pass membrane protein</topology>
    </subcellularLocation>
</comment>
<feature type="transmembrane region" description="Helical" evidence="9">
    <location>
        <begin position="276"/>
        <end position="298"/>
    </location>
</feature>
<proteinExistence type="predicted"/>
<sequence length="324" mass="37417">MAGITTTTIENTTEEFCDRVGEHYRTGSKHNFAIAYTVIESSSFPIIAFGVIFFYYKVSSTLYKRMKGKTKETNILPNGTEHTSAVETDNNIMAAEFVEKKIKNKSKKHIPYKPEGQNSNRQRDSGFGISVVFEGTPTCSTVKLFESDHMHLDNTQNIYSGKVMKKDISFTTTHTNVEAKHAKEKPKLDITFTAESTTQQTRVTSGNIHKSIETRIGKNRKTPIRLFFKQHRYTIIFITITITFFITYLPRVTLMLLETIHTDFWIKFQGKPSLQILIFLNRLHIINCIVNPLLYGIFDEKFKHHFIKLFRFKCMKNRVTASNE</sequence>
<feature type="transmembrane region" description="Helical" evidence="9">
    <location>
        <begin position="233"/>
        <end position="256"/>
    </location>
</feature>
<dbReference type="Pfam" id="PF00001">
    <property type="entry name" value="7tm_1"/>
    <property type="match status" value="1"/>
</dbReference>
<evidence type="ECO:0000256" key="7">
    <source>
        <dbReference type="ARBA" id="ARBA00023170"/>
    </source>
</evidence>
<dbReference type="GO" id="GO:0004930">
    <property type="term" value="F:G protein-coupled receptor activity"/>
    <property type="evidence" value="ECO:0007669"/>
    <property type="project" value="UniProtKB-KW"/>
</dbReference>
<dbReference type="PROSITE" id="PS50262">
    <property type="entry name" value="G_PROTEIN_RECEP_F1_2"/>
    <property type="match status" value="1"/>
</dbReference>
<keyword evidence="6 9" id="KW-0472">Membrane</keyword>
<keyword evidence="8" id="KW-0807">Transducer</keyword>